<keyword evidence="3" id="KW-0732">Signal</keyword>
<dbReference type="SUPFAM" id="SSF117281">
    <property type="entry name" value="Kelch motif"/>
    <property type="match status" value="1"/>
</dbReference>
<dbReference type="OrthoDB" id="58712at2"/>
<evidence type="ECO:0000256" key="3">
    <source>
        <dbReference type="SAM" id="SignalP"/>
    </source>
</evidence>
<reference evidence="4 5" key="1">
    <citation type="submission" date="2016-10" db="EMBL/GenBank/DDBJ databases">
        <authorList>
            <person name="de Groot N.N."/>
        </authorList>
    </citation>
    <scope>NUCLEOTIDE SEQUENCE [LARGE SCALE GENOMIC DNA]</scope>
    <source>
        <strain evidence="4 5">Nm1</strain>
    </source>
</reference>
<protein>
    <submittedName>
        <fullName evidence="4">N-acetylneuraminic acid mutarotase</fullName>
    </submittedName>
</protein>
<dbReference type="Pfam" id="PF01344">
    <property type="entry name" value="Kelch_1"/>
    <property type="match status" value="2"/>
</dbReference>
<gene>
    <name evidence="4" type="ORF">SAMN05421881_10549</name>
</gene>
<dbReference type="PANTHER" id="PTHR45632">
    <property type="entry name" value="LD33804P"/>
    <property type="match status" value="1"/>
</dbReference>
<dbReference type="InterPro" id="IPR015915">
    <property type="entry name" value="Kelch-typ_b-propeller"/>
</dbReference>
<keyword evidence="2" id="KW-0677">Repeat</keyword>
<dbReference type="RefSeq" id="WP_090415143.1">
    <property type="nucleotide sequence ID" value="NZ_FNOY01000054.1"/>
</dbReference>
<name>A0A1H3LX36_9PROT</name>
<feature type="chain" id="PRO_5011587048" evidence="3">
    <location>
        <begin position="25"/>
        <end position="337"/>
    </location>
</feature>
<dbReference type="PANTHER" id="PTHR45632:SF3">
    <property type="entry name" value="KELCH-LIKE PROTEIN 32"/>
    <property type="match status" value="1"/>
</dbReference>
<dbReference type="SMART" id="SM00612">
    <property type="entry name" value="Kelch"/>
    <property type="match status" value="5"/>
</dbReference>
<dbReference type="STRING" id="44576.SAMN05421881_10549"/>
<keyword evidence="5" id="KW-1185">Reference proteome</keyword>
<dbReference type="Gene3D" id="2.120.10.80">
    <property type="entry name" value="Kelch-type beta propeller"/>
    <property type="match status" value="2"/>
</dbReference>
<sequence length="337" mass="36159">MPTLKFLILAGFLGLCLARPDAMRAEATGTGAWTMAAPALMERTEVAAAALDGKIYVVGGFAKPSWQNILEFAISGDVEVYDPAADSWSMTTSLPAGRHHAGIAELDGFLYVVGGFAHSFLSIWHATSNVYQYNPATREWREMAPMPTARGGLGVAVYRDRLYAIGGYDGKRNAAAVEIFDPKTNTWSSARPMPTPRDHLAVVAAGDHIYAIGGRPELDYQRNMGVVEAYDPQTNQWQSRASLPTARSGMTAGVIGEWIYVVGGESEAGTFATNEAYHPATDQWRSMTPLPTARHGLGAAVVDGRLYAISGGPTPGGSFSRVNEVFNPSVASPDMRQ</sequence>
<keyword evidence="1" id="KW-0880">Kelch repeat</keyword>
<dbReference type="Pfam" id="PF24681">
    <property type="entry name" value="Kelch_KLHDC2_KLHL20_DRC7"/>
    <property type="match status" value="1"/>
</dbReference>
<proteinExistence type="predicted"/>
<dbReference type="InterPro" id="IPR006652">
    <property type="entry name" value="Kelch_1"/>
</dbReference>
<accession>A0A1H3LX36</accession>
<dbReference type="AlphaFoldDB" id="A0A1H3LX36"/>
<dbReference type="EMBL" id="FNOY01000054">
    <property type="protein sequence ID" value="SDY68926.1"/>
    <property type="molecule type" value="Genomic_DNA"/>
</dbReference>
<organism evidence="4 5">
    <name type="scientific">Nitrosomonas halophila</name>
    <dbReference type="NCBI Taxonomy" id="44576"/>
    <lineage>
        <taxon>Bacteria</taxon>
        <taxon>Pseudomonadati</taxon>
        <taxon>Pseudomonadota</taxon>
        <taxon>Betaproteobacteria</taxon>
        <taxon>Nitrosomonadales</taxon>
        <taxon>Nitrosomonadaceae</taxon>
        <taxon>Nitrosomonas</taxon>
    </lineage>
</organism>
<evidence type="ECO:0000313" key="4">
    <source>
        <dbReference type="EMBL" id="SDY68926.1"/>
    </source>
</evidence>
<evidence type="ECO:0000256" key="1">
    <source>
        <dbReference type="ARBA" id="ARBA00022441"/>
    </source>
</evidence>
<dbReference type="Proteomes" id="UP000198640">
    <property type="component" value="Unassembled WGS sequence"/>
</dbReference>
<evidence type="ECO:0000313" key="5">
    <source>
        <dbReference type="Proteomes" id="UP000198640"/>
    </source>
</evidence>
<feature type="signal peptide" evidence="3">
    <location>
        <begin position="1"/>
        <end position="24"/>
    </location>
</feature>
<evidence type="ECO:0000256" key="2">
    <source>
        <dbReference type="ARBA" id="ARBA00022737"/>
    </source>
</evidence>